<dbReference type="EMBL" id="ASHM01113686">
    <property type="protein sequence ID" value="PNX70469.1"/>
    <property type="molecule type" value="Genomic_DNA"/>
</dbReference>
<name>A0A2K3KVZ9_TRIPR</name>
<proteinExistence type="predicted"/>
<dbReference type="PANTHER" id="PTHR36617">
    <property type="entry name" value="PROTEIN, PUTATIVE-RELATED"/>
    <property type="match status" value="1"/>
</dbReference>
<evidence type="ECO:0000313" key="2">
    <source>
        <dbReference type="Proteomes" id="UP000236291"/>
    </source>
</evidence>
<comment type="caution">
    <text evidence="1">The sequence shown here is derived from an EMBL/GenBank/DDBJ whole genome shotgun (WGS) entry which is preliminary data.</text>
</comment>
<reference evidence="1 2" key="1">
    <citation type="journal article" date="2014" name="Am. J. Bot.">
        <title>Genome assembly and annotation for red clover (Trifolium pratense; Fabaceae).</title>
        <authorList>
            <person name="Istvanek J."/>
            <person name="Jaros M."/>
            <person name="Krenek A."/>
            <person name="Repkova J."/>
        </authorList>
    </citation>
    <scope>NUCLEOTIDE SEQUENCE [LARGE SCALE GENOMIC DNA]</scope>
    <source>
        <strain evidence="2">cv. Tatra</strain>
        <tissue evidence="1">Young leaves</tissue>
    </source>
</reference>
<dbReference type="Proteomes" id="UP000236291">
    <property type="component" value="Unassembled WGS sequence"/>
</dbReference>
<gene>
    <name evidence="1" type="ORF">L195_g057424</name>
</gene>
<accession>A0A2K3KVZ9</accession>
<feature type="non-terminal residue" evidence="1">
    <location>
        <position position="1"/>
    </location>
</feature>
<evidence type="ECO:0000313" key="1">
    <source>
        <dbReference type="EMBL" id="PNX70469.1"/>
    </source>
</evidence>
<organism evidence="1 2">
    <name type="scientific">Trifolium pratense</name>
    <name type="common">Red clover</name>
    <dbReference type="NCBI Taxonomy" id="57577"/>
    <lineage>
        <taxon>Eukaryota</taxon>
        <taxon>Viridiplantae</taxon>
        <taxon>Streptophyta</taxon>
        <taxon>Embryophyta</taxon>
        <taxon>Tracheophyta</taxon>
        <taxon>Spermatophyta</taxon>
        <taxon>Magnoliopsida</taxon>
        <taxon>eudicotyledons</taxon>
        <taxon>Gunneridae</taxon>
        <taxon>Pentapetalae</taxon>
        <taxon>rosids</taxon>
        <taxon>fabids</taxon>
        <taxon>Fabales</taxon>
        <taxon>Fabaceae</taxon>
        <taxon>Papilionoideae</taxon>
        <taxon>50 kb inversion clade</taxon>
        <taxon>NPAAA clade</taxon>
        <taxon>Hologalegina</taxon>
        <taxon>IRL clade</taxon>
        <taxon>Trifolieae</taxon>
        <taxon>Trifolium</taxon>
    </lineage>
</organism>
<sequence>VWWGESGVSWMPRALPSYHASPWWNDLMAVGVVAGSDRLQGIFFKKIGNGGNTSFWHDTWMGTQPLKEVFPRLFLISAQKDCCVLELGRWTLGHWEWDLRWKRNLFVWEEVLWDLLANLLTPFHLSESIDEWRYHYSNGRF</sequence>
<reference evidence="1 2" key="2">
    <citation type="journal article" date="2017" name="Front. Plant Sci.">
        <title>Gene Classification and Mining of Molecular Markers Useful in Red Clover (Trifolium pratense) Breeding.</title>
        <authorList>
            <person name="Istvanek J."/>
            <person name="Dluhosova J."/>
            <person name="Dluhos P."/>
            <person name="Patkova L."/>
            <person name="Nedelnik J."/>
            <person name="Repkova J."/>
        </authorList>
    </citation>
    <scope>NUCLEOTIDE SEQUENCE [LARGE SCALE GENOMIC DNA]</scope>
    <source>
        <strain evidence="2">cv. Tatra</strain>
        <tissue evidence="1">Young leaves</tissue>
    </source>
</reference>
<dbReference type="PANTHER" id="PTHR36617:SF16">
    <property type="entry name" value="OS04G0516500 PROTEIN"/>
    <property type="match status" value="1"/>
</dbReference>
<dbReference type="AlphaFoldDB" id="A0A2K3KVZ9"/>
<protein>
    <submittedName>
        <fullName evidence="1">Pantothenate synthetase</fullName>
    </submittedName>
</protein>